<evidence type="ECO:0000259" key="4">
    <source>
        <dbReference type="Pfam" id="PF02397"/>
    </source>
</evidence>
<dbReference type="PANTHER" id="PTHR30576:SF10">
    <property type="entry name" value="SLL5057 PROTEIN"/>
    <property type="match status" value="1"/>
</dbReference>
<dbReference type="SUPFAM" id="SSF51161">
    <property type="entry name" value="Trimeric LpxA-like enzymes"/>
    <property type="match status" value="1"/>
</dbReference>
<comment type="similarity">
    <text evidence="1">Belongs to the bacterial sugar transferase family.</text>
</comment>
<reference evidence="5 6" key="1">
    <citation type="journal article" date="2014" name="Genome Announc.">
        <title>Genome Sequence and Methylome of Soil Bacterium Gemmatirosa kalamazoonensis KBS708T, a Member of the Rarely Cultivated Gemmatimonadetes Phylum.</title>
        <authorList>
            <person name="Debruyn J.M."/>
            <person name="Radosevich M."/>
            <person name="Wommack K.E."/>
            <person name="Polson S.W."/>
            <person name="Hauser L.J."/>
            <person name="Fawaz M.N."/>
            <person name="Korlach J."/>
            <person name="Tsai Y.C."/>
        </authorList>
    </citation>
    <scope>NUCLEOTIDE SEQUENCE [LARGE SCALE GENOMIC DNA]</scope>
    <source>
        <strain evidence="5 6">KBS708</strain>
    </source>
</reference>
<dbReference type="Gene3D" id="2.160.10.10">
    <property type="entry name" value="Hexapeptide repeat proteins"/>
    <property type="match status" value="1"/>
</dbReference>
<evidence type="ECO:0000256" key="3">
    <source>
        <dbReference type="SAM" id="Phobius"/>
    </source>
</evidence>
<feature type="domain" description="Bacterial sugar transferase" evidence="4">
    <location>
        <begin position="345"/>
        <end position="530"/>
    </location>
</feature>
<keyword evidence="6" id="KW-1185">Reference proteome</keyword>
<feature type="compositionally biased region" description="Basic and acidic residues" evidence="2">
    <location>
        <begin position="597"/>
        <end position="606"/>
    </location>
</feature>
<name>W0RE80_9BACT</name>
<dbReference type="GO" id="GO:0016780">
    <property type="term" value="F:phosphotransferase activity, for other substituted phosphate groups"/>
    <property type="evidence" value="ECO:0007669"/>
    <property type="project" value="TreeGrafter"/>
</dbReference>
<feature type="transmembrane region" description="Helical" evidence="3">
    <location>
        <begin position="349"/>
        <end position="371"/>
    </location>
</feature>
<dbReference type="InterPro" id="IPR011004">
    <property type="entry name" value="Trimer_LpxA-like_sf"/>
</dbReference>
<accession>W0RE80</accession>
<evidence type="ECO:0000313" key="5">
    <source>
        <dbReference type="EMBL" id="AHG87678.1"/>
    </source>
</evidence>
<evidence type="ECO:0000256" key="2">
    <source>
        <dbReference type="SAM" id="MobiDB-lite"/>
    </source>
</evidence>
<dbReference type="AlphaFoldDB" id="W0RE80"/>
<keyword evidence="3" id="KW-0472">Membrane</keyword>
<feature type="region of interest" description="Disordered" evidence="2">
    <location>
        <begin position="579"/>
        <end position="606"/>
    </location>
</feature>
<dbReference type="Proteomes" id="UP000019151">
    <property type="component" value="Chromosome"/>
</dbReference>
<dbReference type="InParanoid" id="W0RE80"/>
<dbReference type="KEGG" id="gba:J421_0141"/>
<feature type="region of interest" description="Disordered" evidence="2">
    <location>
        <begin position="290"/>
        <end position="309"/>
    </location>
</feature>
<keyword evidence="3" id="KW-1133">Transmembrane helix</keyword>
<evidence type="ECO:0000256" key="1">
    <source>
        <dbReference type="ARBA" id="ARBA00006464"/>
    </source>
</evidence>
<dbReference type="eggNOG" id="COG2148">
    <property type="taxonomic scope" value="Bacteria"/>
</dbReference>
<sequence>MEEISLAIAAVTSHRLVVVPRFAPDAAYAAAVRAVHPDVDVVPTQAFRDPLARWEPSDHLLVIAPECYPVEGLPLRDLVGGAASDGSMLRNLLAFETSPAGTKEYVHAGEGGRVRRIQRYFEPVTWPFPAGVVASLVPVACLLTIPDLPWASLAALRTAMAARGVPSQDSPYHGRVVHLDDEAGALALAESRVEAMAAASQALGAARGEDAGSLVIGRGARVHPSARLLGRIALGEGAEVEAGALIIGPSLVGARARVERGAVVAQCLVTPDAVVPRDAAMRHRVVTTGAVTPAGTPGHDDRAEPASGEPPVARPVLQRRHVHSSAPAASAVDVRPSAYLRGRAVVEPVLAALALLFLLPVFAVVMPLIALTSPGPVFYGDLREGRGGRVFRCWKFRSMRTDANDMQRQLAAVQQMDGPQFKMAHDPRVTRVGRVLRRLNVDELPQLWNIVRGEMSFVGPRPSPFRENQICVPWRHARLSVRPGLTGLWQVCRHDRANGDFHQWIQYDLLYVRHVSLAVDLRVLVATFRTLGGRWPVPVERMLGTRTASPAAPAALPDTIASPAVNVAEFHTHDVAEVLPPSTEPSSVGGGSLRRMRVADARRRAV</sequence>
<keyword evidence="3" id="KW-0812">Transmembrane</keyword>
<evidence type="ECO:0000313" key="6">
    <source>
        <dbReference type="Proteomes" id="UP000019151"/>
    </source>
</evidence>
<dbReference type="EMBL" id="CP007128">
    <property type="protein sequence ID" value="AHG87678.1"/>
    <property type="molecule type" value="Genomic_DNA"/>
</dbReference>
<dbReference type="STRING" id="861299.J421_0141"/>
<dbReference type="HOGENOM" id="CLU_450383_0_0_0"/>
<dbReference type="PANTHER" id="PTHR30576">
    <property type="entry name" value="COLANIC BIOSYNTHESIS UDP-GLUCOSE LIPID CARRIER TRANSFERASE"/>
    <property type="match status" value="1"/>
</dbReference>
<gene>
    <name evidence="5" type="ORF">J421_0141</name>
</gene>
<dbReference type="InterPro" id="IPR003362">
    <property type="entry name" value="Bact_transf"/>
</dbReference>
<organism evidence="5 6">
    <name type="scientific">Gemmatirosa kalamazoonensis</name>
    <dbReference type="NCBI Taxonomy" id="861299"/>
    <lineage>
        <taxon>Bacteria</taxon>
        <taxon>Pseudomonadati</taxon>
        <taxon>Gemmatimonadota</taxon>
        <taxon>Gemmatimonadia</taxon>
        <taxon>Gemmatimonadales</taxon>
        <taxon>Gemmatimonadaceae</taxon>
        <taxon>Gemmatirosa</taxon>
    </lineage>
</organism>
<keyword evidence="5" id="KW-0808">Transferase</keyword>
<dbReference type="Pfam" id="PF02397">
    <property type="entry name" value="Bac_transf"/>
    <property type="match status" value="1"/>
</dbReference>
<protein>
    <submittedName>
        <fullName evidence="5">Sugar transferase</fullName>
    </submittedName>
</protein>
<proteinExistence type="inferred from homology"/>